<evidence type="ECO:0000313" key="2">
    <source>
        <dbReference type="EMBL" id="EJT50496.1"/>
    </source>
</evidence>
<dbReference type="SUPFAM" id="SSF46689">
    <property type="entry name" value="Homeodomain-like"/>
    <property type="match status" value="1"/>
</dbReference>
<dbReference type="AlphaFoldDB" id="J5TED5"/>
<dbReference type="HOGENOM" id="CLU_180254_0_0_1"/>
<proteinExistence type="predicted"/>
<dbReference type="Proteomes" id="UP000002748">
    <property type="component" value="Unassembled WGS sequence"/>
</dbReference>
<protein>
    <recommendedName>
        <fullName evidence="4">Myb-like domain-containing protein</fullName>
    </recommendedName>
</protein>
<sequence>MGKPKRKHESDSDGEVKPNIRDDPPAKARKWTGDEYQLLLKLVVEKGTSEAFKSVPGRTYNQTRLAWRTAEMERNPSVSPDEDCKPSISDAEFEPSPSPPP</sequence>
<name>J5TED5_TRIAS</name>
<comment type="caution">
    <text evidence="2">The sequence shown here is derived from an EMBL/GenBank/DDBJ whole genome shotgun (WGS) entry which is preliminary data.</text>
</comment>
<evidence type="ECO:0000313" key="3">
    <source>
        <dbReference type="Proteomes" id="UP000002748"/>
    </source>
</evidence>
<dbReference type="RefSeq" id="XP_014181997.1">
    <property type="nucleotide sequence ID" value="XM_014326522.1"/>
</dbReference>
<dbReference type="Gene3D" id="1.10.10.60">
    <property type="entry name" value="Homeodomain-like"/>
    <property type="match status" value="1"/>
</dbReference>
<dbReference type="KEGG" id="tasa:A1Q1_00194"/>
<reference evidence="2 3" key="1">
    <citation type="journal article" date="2012" name="Eukaryot. Cell">
        <title>Draft genome sequence of CBS 2479, the standard type strain of Trichosporon asahii.</title>
        <authorList>
            <person name="Yang R.Y."/>
            <person name="Li H.T."/>
            <person name="Zhu H."/>
            <person name="Zhou G.P."/>
            <person name="Wang M."/>
            <person name="Wang L."/>
        </authorList>
    </citation>
    <scope>NUCLEOTIDE SEQUENCE [LARGE SCALE GENOMIC DNA]</scope>
    <source>
        <strain evidence="3">ATCC 90039 / CBS 2479 / JCM 2466 / KCTC 7840 / NCYC 2677 / UAMH 7654</strain>
    </source>
</reference>
<dbReference type="InterPro" id="IPR009057">
    <property type="entry name" value="Homeodomain-like_sf"/>
</dbReference>
<feature type="region of interest" description="Disordered" evidence="1">
    <location>
        <begin position="1"/>
        <end position="30"/>
    </location>
</feature>
<organism evidence="2 3">
    <name type="scientific">Trichosporon asahii var. asahii (strain ATCC 90039 / CBS 2479 / JCM 2466 / KCTC 7840 / NBRC 103889/ NCYC 2677 / UAMH 7654)</name>
    <name type="common">Yeast</name>
    <dbReference type="NCBI Taxonomy" id="1186058"/>
    <lineage>
        <taxon>Eukaryota</taxon>
        <taxon>Fungi</taxon>
        <taxon>Dikarya</taxon>
        <taxon>Basidiomycota</taxon>
        <taxon>Agaricomycotina</taxon>
        <taxon>Tremellomycetes</taxon>
        <taxon>Trichosporonales</taxon>
        <taxon>Trichosporonaceae</taxon>
        <taxon>Trichosporon</taxon>
    </lineage>
</organism>
<evidence type="ECO:0008006" key="4">
    <source>
        <dbReference type="Google" id="ProtNLM"/>
    </source>
</evidence>
<dbReference type="GeneID" id="25983708"/>
<evidence type="ECO:0000256" key="1">
    <source>
        <dbReference type="SAM" id="MobiDB-lite"/>
    </source>
</evidence>
<feature type="compositionally biased region" description="Basic and acidic residues" evidence="1">
    <location>
        <begin position="8"/>
        <end position="26"/>
    </location>
</feature>
<accession>J5TED5</accession>
<dbReference type="EMBL" id="ALBS01000102">
    <property type="protein sequence ID" value="EJT50496.1"/>
    <property type="molecule type" value="Genomic_DNA"/>
</dbReference>
<dbReference type="VEuPathDB" id="FungiDB:A1Q1_00194"/>
<feature type="region of interest" description="Disordered" evidence="1">
    <location>
        <begin position="71"/>
        <end position="101"/>
    </location>
</feature>
<gene>
    <name evidence="2" type="ORF">A1Q1_00194</name>
</gene>